<evidence type="ECO:0000313" key="2">
    <source>
        <dbReference type="Proteomes" id="UP000593573"/>
    </source>
</evidence>
<reference evidence="1 2" key="1">
    <citation type="journal article" date="2019" name="Genome Biol. Evol.">
        <title>Insights into the evolution of the New World diploid cottons (Gossypium, subgenus Houzingenia) based on genome sequencing.</title>
        <authorList>
            <person name="Grover C.E."/>
            <person name="Arick M.A. 2nd"/>
            <person name="Thrash A."/>
            <person name="Conover J.L."/>
            <person name="Sanders W.S."/>
            <person name="Peterson D.G."/>
            <person name="Frelichowski J.E."/>
            <person name="Scheffler J.A."/>
            <person name="Scheffler B.E."/>
            <person name="Wendel J.F."/>
        </authorList>
    </citation>
    <scope>NUCLEOTIDE SEQUENCE [LARGE SCALE GENOMIC DNA]</scope>
    <source>
        <strain evidence="1">57</strain>
        <tissue evidence="1">Leaf</tissue>
    </source>
</reference>
<gene>
    <name evidence="1" type="ORF">Goklo_029469</name>
</gene>
<feature type="non-terminal residue" evidence="1">
    <location>
        <position position="1"/>
    </location>
</feature>
<organism evidence="1 2">
    <name type="scientific">Gossypium klotzschianum</name>
    <dbReference type="NCBI Taxonomy" id="34286"/>
    <lineage>
        <taxon>Eukaryota</taxon>
        <taxon>Viridiplantae</taxon>
        <taxon>Streptophyta</taxon>
        <taxon>Embryophyta</taxon>
        <taxon>Tracheophyta</taxon>
        <taxon>Spermatophyta</taxon>
        <taxon>Magnoliopsida</taxon>
        <taxon>eudicotyledons</taxon>
        <taxon>Gunneridae</taxon>
        <taxon>Pentapetalae</taxon>
        <taxon>rosids</taxon>
        <taxon>malvids</taxon>
        <taxon>Malvales</taxon>
        <taxon>Malvaceae</taxon>
        <taxon>Malvoideae</taxon>
        <taxon>Gossypium</taxon>
    </lineage>
</organism>
<protein>
    <submittedName>
        <fullName evidence="1">Uncharacterized protein</fullName>
    </submittedName>
</protein>
<comment type="caution">
    <text evidence="1">The sequence shown here is derived from an EMBL/GenBank/DDBJ whole genome shotgun (WGS) entry which is preliminary data.</text>
</comment>
<accession>A0A7J8WAA4</accession>
<proteinExistence type="predicted"/>
<evidence type="ECO:0000313" key="1">
    <source>
        <dbReference type="EMBL" id="MBA0671760.1"/>
    </source>
</evidence>
<keyword evidence="2" id="KW-1185">Reference proteome</keyword>
<dbReference type="OrthoDB" id="999524at2759"/>
<name>A0A7J8WAA4_9ROSI</name>
<dbReference type="Proteomes" id="UP000593573">
    <property type="component" value="Unassembled WGS sequence"/>
</dbReference>
<dbReference type="AlphaFoldDB" id="A0A7J8WAA4"/>
<sequence>MTSQRKSGWPFFKICKKRTLSGELRGSIGQGSLYLQLGDYLSVNSHIRVMVAKRRFERYPMRRN</sequence>
<dbReference type="EMBL" id="JABFAB010242045">
    <property type="protein sequence ID" value="MBA0671760.1"/>
    <property type="molecule type" value="Genomic_DNA"/>
</dbReference>